<dbReference type="GO" id="GO:0008887">
    <property type="term" value="F:glycerate kinase activity"/>
    <property type="evidence" value="ECO:0007669"/>
    <property type="project" value="InterPro"/>
</dbReference>
<dbReference type="PANTHER" id="PTHR12227">
    <property type="entry name" value="GLYCERATE KINASE"/>
    <property type="match status" value="1"/>
</dbReference>
<evidence type="ECO:0000259" key="1">
    <source>
        <dbReference type="Pfam" id="PF05161"/>
    </source>
</evidence>
<dbReference type="PANTHER" id="PTHR12227:SF0">
    <property type="entry name" value="GLYCERATE KINASE"/>
    <property type="match status" value="1"/>
</dbReference>
<dbReference type="InterPro" id="IPR039760">
    <property type="entry name" value="MOFRL_protein"/>
</dbReference>
<reference evidence="3 4" key="1">
    <citation type="journal article" date="2015" name="Nature">
        <title>rRNA introns, odd ribosomes, and small enigmatic genomes across a large radiation of phyla.</title>
        <authorList>
            <person name="Brown C.T."/>
            <person name="Hug L.A."/>
            <person name="Thomas B.C."/>
            <person name="Sharon I."/>
            <person name="Castelle C.J."/>
            <person name="Singh A."/>
            <person name="Wilkins M.J."/>
            <person name="Williams K.H."/>
            <person name="Banfield J.F."/>
        </authorList>
    </citation>
    <scope>NUCLEOTIDE SEQUENCE [LARGE SCALE GENOMIC DNA]</scope>
</reference>
<feature type="domain" description="MOFRL-associated" evidence="2">
    <location>
        <begin position="18"/>
        <end position="245"/>
    </location>
</feature>
<dbReference type="InterPro" id="IPR025286">
    <property type="entry name" value="MOFRL_assoc_dom"/>
</dbReference>
<dbReference type="PATRIC" id="fig|1618663.3.peg.45"/>
<sequence length="431" mass="47008">MRIKNFEQLAADERRKTALKIIEEGFNAIRTETAVRKAMQRFDRKIVLAGSEITVNQNSRVFLVSVGKCGVRAALEAEKILGELIYKGVVVDIYEGKFENPNIETYAGDHPFASERNISATRRLISLLSETTENDLVISFISGGGSALLCQPDNMTCVEEREVIDMMFKKGASIEKVNTVRKHLSLARGGYLAKYAFPAKVVSLIFSDVPGNSIEFIASGPTAFDSTSMSDAKRVIEEYGVSETYPFIEKALIETPKENRFFTNVTNTVIVSNSAMLAAMKEAAENLGYEAKIMTDKFSGHARHIGAGIANNLKSEKPDTFLLYGGESTVVVKGKGRGGRNQEIALSAMRFADDSDIIIAVASDGIDNGRFAGGICDAISIKHAAELNMNVWDYLNDNNSSGFFEKTGDFLETGPTGSNVADIVLAAHFNE</sequence>
<dbReference type="Gene3D" id="3.40.50.10180">
    <property type="entry name" value="Glycerate kinase, MOFRL-like N-terminal domain"/>
    <property type="match status" value="1"/>
</dbReference>
<dbReference type="Gene3D" id="3.40.1480.10">
    <property type="entry name" value="MOFRL domain"/>
    <property type="match status" value="1"/>
</dbReference>
<feature type="domain" description="MOFRL" evidence="1">
    <location>
        <begin position="321"/>
        <end position="422"/>
    </location>
</feature>
<comment type="caution">
    <text evidence="3">The sequence shown here is derived from an EMBL/GenBank/DDBJ whole genome shotgun (WGS) entry which is preliminary data.</text>
</comment>
<evidence type="ECO:0000313" key="4">
    <source>
        <dbReference type="Proteomes" id="UP000034727"/>
    </source>
</evidence>
<proteinExistence type="predicted"/>
<keyword evidence="3" id="KW-0418">Kinase</keyword>
<dbReference type="InterPro" id="IPR007835">
    <property type="entry name" value="MOFRL"/>
</dbReference>
<dbReference type="Proteomes" id="UP000034727">
    <property type="component" value="Unassembled WGS sequence"/>
</dbReference>
<gene>
    <name evidence="3" type="ORF">UX22_C0001G0040</name>
</gene>
<name>A0A0G1QDQ8_9BACT</name>
<organism evidence="3 4">
    <name type="scientific">Candidatus Jorgensenbacteria bacterium GW2011_GWA2_45_9</name>
    <dbReference type="NCBI Taxonomy" id="1618663"/>
    <lineage>
        <taxon>Bacteria</taxon>
        <taxon>Candidatus Joergenseniibacteriota</taxon>
    </lineage>
</organism>
<dbReference type="Pfam" id="PF05161">
    <property type="entry name" value="MOFRL"/>
    <property type="match status" value="1"/>
</dbReference>
<keyword evidence="3" id="KW-0808">Transferase</keyword>
<evidence type="ECO:0000313" key="3">
    <source>
        <dbReference type="EMBL" id="KKU15898.1"/>
    </source>
</evidence>
<dbReference type="GO" id="GO:0005737">
    <property type="term" value="C:cytoplasm"/>
    <property type="evidence" value="ECO:0007669"/>
    <property type="project" value="TreeGrafter"/>
</dbReference>
<dbReference type="InterPro" id="IPR038614">
    <property type="entry name" value="GK_N_sf"/>
</dbReference>
<dbReference type="AlphaFoldDB" id="A0A0G1QDQ8"/>
<dbReference type="EMBL" id="LCLJ01000001">
    <property type="protein sequence ID" value="KKU15898.1"/>
    <property type="molecule type" value="Genomic_DNA"/>
</dbReference>
<evidence type="ECO:0000259" key="2">
    <source>
        <dbReference type="Pfam" id="PF13660"/>
    </source>
</evidence>
<dbReference type="Pfam" id="PF13660">
    <property type="entry name" value="DUF4147"/>
    <property type="match status" value="1"/>
</dbReference>
<dbReference type="SUPFAM" id="SSF82544">
    <property type="entry name" value="GckA/TtuD-like"/>
    <property type="match status" value="1"/>
</dbReference>
<protein>
    <submittedName>
        <fullName evidence="3">Glycerate 2-kinase</fullName>
    </submittedName>
</protein>
<accession>A0A0G1QDQ8</accession>
<dbReference type="InterPro" id="IPR037035">
    <property type="entry name" value="GK-like_C_sf"/>
</dbReference>